<protein>
    <submittedName>
        <fullName evidence="1">Uncharacterized protein</fullName>
    </submittedName>
</protein>
<sequence length="294" mass="33886">MNIDKNTITGMNSAAIKYENRLLAIALKFKTISDANHLIYLRPTELLELLIILKSRHDKLQQASPENVEISKSKSMDATKALINNIPAIDISELEQPNEALLVTSLALKNKDEHFNLILMMQDQSIINLNINDFQIEIIIASIQKSMTIIEDPDTTNQIISLVDFILMYSVDLVDHEYFNYKEIEHPDWKKSLFANYMAILYSFGTDKGERILAGVIIKTNIQPNTKELNDLIYRLSMLIPIITELKSKYTLQQSFWRIIPSKSDEVLTMQQSLDYLHKFCKESQKNLVYAENK</sequence>
<gene>
    <name evidence="1" type="ORF">ES815_11710</name>
</gene>
<reference evidence="1 2" key="1">
    <citation type="submission" date="2019-01" db="EMBL/GenBank/DDBJ databases">
        <title>Florfenicol resistance in Enterobacteriaceae and whole-genome sequence analysis of florfenicol-resistant Leclercia adecarboxylata strain R25.</title>
        <authorList>
            <person name="Bao Q."/>
            <person name="Ying Y."/>
        </authorList>
    </citation>
    <scope>NUCLEOTIDE SEQUENCE [LARGE SCALE GENOMIC DNA]</scope>
    <source>
        <strain evidence="1 2">R25</strain>
    </source>
</reference>
<evidence type="ECO:0000313" key="1">
    <source>
        <dbReference type="EMBL" id="QDK18930.1"/>
    </source>
</evidence>
<proteinExistence type="predicted"/>
<evidence type="ECO:0000313" key="2">
    <source>
        <dbReference type="Proteomes" id="UP000317812"/>
    </source>
</evidence>
<dbReference type="Pfam" id="PF15922">
    <property type="entry name" value="YjeJ"/>
    <property type="match status" value="1"/>
</dbReference>
<dbReference type="Proteomes" id="UP000317812">
    <property type="component" value="Chromosome"/>
</dbReference>
<name>A0AAP9DB77_9ENTR</name>
<accession>A0AAP9DB77</accession>
<organism evidence="1 2">
    <name type="scientific">Leclercia adecarboxylata</name>
    <dbReference type="NCBI Taxonomy" id="83655"/>
    <lineage>
        <taxon>Bacteria</taxon>
        <taxon>Pseudomonadati</taxon>
        <taxon>Pseudomonadota</taxon>
        <taxon>Gammaproteobacteria</taxon>
        <taxon>Enterobacterales</taxon>
        <taxon>Enterobacteriaceae</taxon>
        <taxon>Leclercia</taxon>
    </lineage>
</organism>
<dbReference type="RefSeq" id="WP_142487927.1">
    <property type="nucleotide sequence ID" value="NZ_CP035382.1"/>
</dbReference>
<dbReference type="EMBL" id="CP035382">
    <property type="protein sequence ID" value="QDK18930.1"/>
    <property type="molecule type" value="Genomic_DNA"/>
</dbReference>
<dbReference type="AlphaFoldDB" id="A0AAP9DB77"/>
<dbReference type="InterPro" id="IPR031810">
    <property type="entry name" value="YjeJ-like"/>
</dbReference>